<gene>
    <name evidence="1" type="ORF">ANN_23363</name>
</gene>
<reference evidence="1 2" key="1">
    <citation type="journal article" date="2022" name="Allergy">
        <title>Genome assembly and annotation of Periplaneta americana reveal a comprehensive cockroach allergen profile.</title>
        <authorList>
            <person name="Wang L."/>
            <person name="Xiong Q."/>
            <person name="Saelim N."/>
            <person name="Wang L."/>
            <person name="Nong W."/>
            <person name="Wan A.T."/>
            <person name="Shi M."/>
            <person name="Liu X."/>
            <person name="Cao Q."/>
            <person name="Hui J.H.L."/>
            <person name="Sookrung N."/>
            <person name="Leung T.F."/>
            <person name="Tungtrongchitr A."/>
            <person name="Tsui S.K.W."/>
        </authorList>
    </citation>
    <scope>NUCLEOTIDE SEQUENCE [LARGE SCALE GENOMIC DNA]</scope>
    <source>
        <strain evidence="1">PWHHKU_190912</strain>
    </source>
</reference>
<name>A0ABQ8SM66_PERAM</name>
<dbReference type="EMBL" id="JAJSOF020000025">
    <property type="protein sequence ID" value="KAJ4434792.1"/>
    <property type="molecule type" value="Genomic_DNA"/>
</dbReference>
<dbReference type="Proteomes" id="UP001148838">
    <property type="component" value="Unassembled WGS sequence"/>
</dbReference>
<accession>A0ABQ8SM66</accession>
<keyword evidence="2" id="KW-1185">Reference proteome</keyword>
<evidence type="ECO:0000313" key="2">
    <source>
        <dbReference type="Proteomes" id="UP001148838"/>
    </source>
</evidence>
<organism evidence="1 2">
    <name type="scientific">Periplaneta americana</name>
    <name type="common">American cockroach</name>
    <name type="synonym">Blatta americana</name>
    <dbReference type="NCBI Taxonomy" id="6978"/>
    <lineage>
        <taxon>Eukaryota</taxon>
        <taxon>Metazoa</taxon>
        <taxon>Ecdysozoa</taxon>
        <taxon>Arthropoda</taxon>
        <taxon>Hexapoda</taxon>
        <taxon>Insecta</taxon>
        <taxon>Pterygota</taxon>
        <taxon>Neoptera</taxon>
        <taxon>Polyneoptera</taxon>
        <taxon>Dictyoptera</taxon>
        <taxon>Blattodea</taxon>
        <taxon>Blattoidea</taxon>
        <taxon>Blattidae</taxon>
        <taxon>Blattinae</taxon>
        <taxon>Periplaneta</taxon>
    </lineage>
</organism>
<evidence type="ECO:0000313" key="1">
    <source>
        <dbReference type="EMBL" id="KAJ4434792.1"/>
    </source>
</evidence>
<proteinExistence type="predicted"/>
<protein>
    <recommendedName>
        <fullName evidence="3">DUF4817 domain-containing protein</fullName>
    </recommendedName>
</protein>
<comment type="caution">
    <text evidence="1">The sequence shown here is derived from an EMBL/GenBank/DDBJ whole genome shotgun (WGS) entry which is preliminary data.</text>
</comment>
<evidence type="ECO:0008006" key="3">
    <source>
        <dbReference type="Google" id="ProtNLM"/>
    </source>
</evidence>
<sequence length="130" mass="15095">MNEEKNDKRINWSLREKRTRKKDEVNSEAKGTLSVVFGAVLCDMYSYQKLAEVHFMYGKADDNAVLSRRFYQESYPDHWIAHLNAIDLAWDRTRNLGHRRPALYQLANQVDLIVKREGPGSNPGWDKLAG</sequence>